<dbReference type="SMART" id="SM00089">
    <property type="entry name" value="PKD"/>
    <property type="match status" value="3"/>
</dbReference>
<dbReference type="InterPro" id="IPR006644">
    <property type="entry name" value="Cadg"/>
</dbReference>
<feature type="domain" description="Dystroglycan-type cadherin-like" evidence="2">
    <location>
        <begin position="2133"/>
        <end position="2228"/>
    </location>
</feature>
<feature type="domain" description="Dystroglycan-type cadherin-like" evidence="2">
    <location>
        <begin position="2517"/>
        <end position="2612"/>
    </location>
</feature>
<gene>
    <name evidence="3" type="ORF">ACFSUS_05130</name>
</gene>
<dbReference type="RefSeq" id="WP_381520021.1">
    <property type="nucleotide sequence ID" value="NZ_JBHULN010000002.1"/>
</dbReference>
<accession>A0ABW5M1N2</accession>
<keyword evidence="4" id="KW-1185">Reference proteome</keyword>
<feature type="domain" description="Dystroglycan-type cadherin-like" evidence="2">
    <location>
        <begin position="1941"/>
        <end position="2036"/>
    </location>
</feature>
<feature type="domain" description="Dystroglycan-type cadherin-like" evidence="2">
    <location>
        <begin position="2613"/>
        <end position="2708"/>
    </location>
</feature>
<feature type="domain" description="Dystroglycan-type cadherin-like" evidence="2">
    <location>
        <begin position="2325"/>
        <end position="2420"/>
    </location>
</feature>
<feature type="domain" description="Dystroglycan-type cadherin-like" evidence="2">
    <location>
        <begin position="1557"/>
        <end position="1652"/>
    </location>
</feature>
<dbReference type="Proteomes" id="UP001597469">
    <property type="component" value="Unassembled WGS sequence"/>
</dbReference>
<dbReference type="InterPro" id="IPR015919">
    <property type="entry name" value="Cadherin-like_sf"/>
</dbReference>
<evidence type="ECO:0000259" key="1">
    <source>
        <dbReference type="SMART" id="SM00089"/>
    </source>
</evidence>
<feature type="domain" description="Dystroglycan-type cadherin-like" evidence="2">
    <location>
        <begin position="2229"/>
        <end position="2324"/>
    </location>
</feature>
<evidence type="ECO:0000313" key="3">
    <source>
        <dbReference type="EMBL" id="MFD2570006.1"/>
    </source>
</evidence>
<feature type="domain" description="Dystroglycan-type cadherin-like" evidence="2">
    <location>
        <begin position="3686"/>
        <end position="3776"/>
    </location>
</feature>
<feature type="domain" description="PKD/Chitinase" evidence="1">
    <location>
        <begin position="3907"/>
        <end position="3982"/>
    </location>
</feature>
<evidence type="ECO:0000259" key="2">
    <source>
        <dbReference type="SMART" id="SM00736"/>
    </source>
</evidence>
<reference evidence="4" key="1">
    <citation type="journal article" date="2019" name="Int. J. Syst. Evol. Microbiol.">
        <title>The Global Catalogue of Microorganisms (GCM) 10K type strain sequencing project: providing services to taxonomists for standard genome sequencing and annotation.</title>
        <authorList>
            <consortium name="The Broad Institute Genomics Platform"/>
            <consortium name="The Broad Institute Genome Sequencing Center for Infectious Disease"/>
            <person name="Wu L."/>
            <person name="Ma J."/>
        </authorList>
    </citation>
    <scope>NUCLEOTIDE SEQUENCE [LARGE SCALE GENOMIC DNA]</scope>
    <source>
        <strain evidence="4">KCTC 42805</strain>
    </source>
</reference>
<feature type="domain" description="Dystroglycan-type cadherin-like" evidence="2">
    <location>
        <begin position="3479"/>
        <end position="3569"/>
    </location>
</feature>
<comment type="caution">
    <text evidence="3">The sequence shown here is derived from an EMBL/GenBank/DDBJ whole genome shotgun (WGS) entry which is preliminary data.</text>
</comment>
<feature type="domain" description="Dystroglycan-type cadherin-like" evidence="2">
    <location>
        <begin position="2709"/>
        <end position="2804"/>
    </location>
</feature>
<sequence length="4194" mass="411894">MRIFLFLLISWLRQLLSFLIGSKPVTSLPFRTPLSVWHRLLYAKLAVKHRIYLAGMTLVLFLPFGAKAQLISINAPGPVCAGQSVNVSVLAGTLPLNAVNLQVSSPSGLTSTVGSGNSLITVNTSPTLTTGVRNLTVTASPLGVGLPLTLQVPITVTGLPVLTPQIPTTATAGSVLNLASCTSGTVSYTLAGGTTGIGPLTLTPALAGQSITVACSDGPCSSAPTTLNLPTLNAGLGLQAPGSVCVGAPVSLTLLPTNLDLGQAGLTITASTPTGALDVNVLNGGVIAISGGNLTVGLNSVTVTASLAGVPLASATTNLNVLELPTAPSSPGTLTATVGSVLSVTGLCPTGTTLTVPGNLVGLGTIPVSTSAAGLQSLTVLCTNGTCLSLPTIVNVDVLNPVVASLALQAPGSVCVGAPASLTLLPTNLDLGQAGLAITASTPTGALDVNVLNGGVIAISGGNLTVGLNSVTVTASLAGVPLASATTNLNVLELPTAPSSPGTLTATVGSVLSVSGLCPTGTTLTVPGNLVGLGTIPVSTSAAGLQSLTVLCTNGTCLSLPTIVNVDVLNPVVASLALQAPGSVCVGAPVSLTLLPTNLDLGQAGLTITASTPSGALDVNVLNGGVIAISGGNLTVGLNSVTVTASLAGVPLASATTNLNVLDLPTAPSSPGTLTATVGSVLSVSGLCPTGTTLTVPGNLVGLGTIPVSTSAAGLQSLTVLCTNGTCLSLPTIVNVDVLNPVVASLALQAPGSVCVGAPASLTLLPTNLDLGQAGLTITASTPTGALDVNVLNGGVIAISGGNLTVGLNSVTVTASLAGVPLASATTNLNVLELPTAPSSPGTLTATVGSVLSVSGLCPTGTTLTVPGNLVGLGTIPVSTSAAGLQSLTVLCTNGTCLSLPTIVNVDVLNPVVASLALQAPGSVCVGAPVSLTLLPTNLDLGQAGLTITASTPSGTLTVGALSSNGVVSVSGGNLTVGDDVPISVSVSLGGVPLASTTATLDVLAQPEAPSQPGTLTATIGSVLSVTGLCPAGTLVNLTNLGDLSGIVSVSVTSADVQSLTVLCNNGGCLSLPTIIDLDVNAVTPIFSVSAAASICFGQPLSLTVLPSNFGINDGVVSLSITGPVGIDVSAINDEGVATINGLPAGNQNLTVTAFVAGQPVASVQVPVSVANVQPPVVVTASGQTYPAGQTSLSVVQNSGDVLFNASCSTGTVSYTGSNGAIGNGDITVATSATGVFSFSAVCTQGGCVSPATVVSLTVVAPVPNQAPVLSQSLTSPINGTVGVGVSIPTAYAFSDPEGGPLSFSSPNLPASLSIDAGTGLITGAPSTSGTFGITVVVSDPQSLTASGSFDLIVVPAAVPNQAPVLSQSLTSPINGTVGVGVSIPTAYAFSDPEGGPLSFSSPNLPASLSIDAGTGLITGAPSTSGTFGITVVVSDPQSLTASGSFDLIVVPAAVPNQAPVLSQSLTSPINGTVGVGVSIPTAYAFSDPEGGPLSFSSPNLPASLSIDAGTGLITGAPSTSGTFGITVVVSDPQSLTASGSFDLIVVPAAVPNQAPVLSQSLTSPINGTVGVGVSIPTAYAFSDPEGGPLSFSSPNLPASLSIDAGTGLITGAPSTSGTFGITVVASDPQSLTASGSFDLIVVPAAVPNQAPVLSQSLTSPINATVGVGVSIPTAYAFSDPEGGPLSFSSPNLPASLSIDAGTGLITGAPSTSGTFGITVVVSDPQSLTASGSFDLIVVPAAVPNQAPVLSQSLTSPINGTVGVGVSIPTAYAFSDPEGGPLSFSSPNLPASLSIDAGTGVITGAPSTSGTFGITVVASDPQSLTASGSFDLIVVPAAVPNQAPVLSQSLTSPINGTVGVGVSIPTAYAFSDPEGGPLSFSSPNLPASLSIDAGTGLITGAPSTSGTFGITVVVSDPQSLTASGSFDLIVVPAAVPNQAPVLSQSLTSPINGTVGVGVSIPTAYAFSDPEGGPLSFSSPNLPASLSIDAGTGVITGAPSTSGTFGITVVVSDPQSLTASGSFDLIVVPAAVPNQAPVLSQSLTSPINGTVGVGVSIPTAYAFSDPEGGPLSFSSPNLPASLSIDAGTGLITGAPSTSGTFGITVVVSDPQSLTASGSFDLIVVPAAVPNQAPVLSQSLTSPINATVGVGVSIPTAYAFSDPEGGPLSFSSPNLPASLSIDAGTGVITGAPSTSGTFGITVVVSDPQSLTTSGSFDLIVVPAAVPNQAPVLSQSLTSPINATVGVGVSIPTAYAFSDPEGGPLSFSSPNLPASLSIDAGTGVITGAPSTSGTFGITVVASDPQSLTASGSFDLIVVPAAVPNQAPVLSQSLTSPINGTVGVGVSIPTAYAFSDPEGGPLSFSSPNLPASLSIDAGTGLITGAPSTSGTFGITVVASDPQSLTASGSFDLIVVPAAVPNQAPVLSQSLTSPINATVGVGVSIPTAYAFADPEGGPLSFSSPNLPASLSIDAGTGLITGAPSTSGTFGITVVVSDPQSLTASGSFDLIVVPAAVPNQAPVLSQSLTSPINATVGVGVSIPTAYAFSDPEGGPLSFSSPNLPASLSIDAGTGVITGAPSTSGTFGITVVVSDPQSLTASGSFDLIVVPAAVPNQAPVLSQSLTSPINGTVGVGVSIPTAYAFSDPEGGPLSFSSPNLPASLSIDAGTGVITGAPSTSGTFGITVVVSDPQSLTASGSFDLIVVPAAVPNQAPVLSQSLTSPINATVGVGVSIPTAYAFSDPEGGPLSFSSPNLPASLSIDAGTGVITGAPSTSGTFGITVVVSDPQSLTASGSFDLIVVPAAVPNQAPVLSQSLTSPINATVGVGVSIPTAYAFSDPEGGPLSFSSPNLPASLSIDAGTGVITGAPSTSGTFGITVVVSDPQSLTASGSFDLIVVPAAVPNQAPVLSQSLTSPINGTVGVGVSIPTAYAFSDPEGGPLSFSSPNLPASLSIDAGTGVITGAPSTSGTFGITVVASDPQSLTASGSFDLIVVPAAVPNQAPVLSQSLTSPINATVGVGVSIPTAYAFSDPEGGPLSFSSPNLPASLSIDAGTGVITGAPSTSGTFGITVVVSDPQSLTASGSFDLIVVPAAVPNQAPVLSQSLTSPINATVGVGVSIPTAYAFSDPEGGPLSFSSPNLPASLSIDAGTGVITGAPSTSGTFGITVVVSDPQSLTASGSFDLIVVPAAVPNQAPVLSQSLTSPINATVGVGVSIPTAYAFSDPEGGPLSFSSPNLPASLSIDAGTGLITGAPSTSGTFGITVVVSDPQSLTASGSFDLIVVPAAVPNQAPVLNNQLPDQVATVGTSFSYTIPANTFSDPESGSLTVSVTNLPPGISFNATTGVISGTPTTTTGSPFSVTVTATDPQGASVSDEFIFTINPVPNQAPVLSQSLTSPINATVGVGVSIPTAYAFSDPESQTLSFSSPNLPASLSIDAGTGVITGAPSTSGTFGITVVVSDLGGLTANGSFTLIVAPAVTPNNPPTLTGTPISSPQSATVGVAYSTTTAAAFTDTDALTFTAGPLPQGVSIDPITGIISGTPSTTVGSPFTVTVTATDTGGGSVSTTYILSVVSPAAPVCGSSNLDGTPLRATRPIFDCATLTSTGAIKFTAAGGNASGGVIEFKAIGITDWTTNCNVVIDRETRTACDASPLEIQTRQLVNGQYVMGTSYVFNIRQECPIQGCGTIQPTNRAPVVNAGIPDQTTKVGVAFDYTLPQNAFSDPDGDELLYAVSQLPAGLTFSSRRFGGTAQTEGTYPITVTAFDNNGGSVSTTFNIIVRPADGVPPTNTCGSSNLDGTPLRATRPIFDCATLTSTGAIKFTAAGGNASGGVIEFKAIGITDWTTNCNVVIDRETRTACDASPLEIQTRQLVNGQYVMGTSYVFNIRQECPIQGCGTIQPTNRAPVVNAGIPDQTTKVGVAFDYTLPQNAFSDPDGDELLYAVSQLPAGLTFSSRRFGGTAQTEGTYPITVTAFDNNGGEVSTTFNIIVQSANVVLPPSANTCGSSNLDGTPLRATRPIFDCASLTSTGAIKFTGTGGYSWGGVIEFRAVGVTDWTTNCNVIIDRETRTACDAAPIEIQIRQLVNGNYVTGMPFLFNIRQECPIQGCPAQGRQALSKTEETPLEVQVFGNPVQGETVDVEVRGAKDKALRLVMTDMQGRVVSEQTVEKANDSERQTVRIGRVSGLYLLRASTPTQTTTVKVMKQ</sequence>
<feature type="domain" description="Dystroglycan-type cadherin-like" evidence="2">
    <location>
        <begin position="3381"/>
        <end position="3473"/>
    </location>
</feature>
<name>A0ABW5M1N2_9BACT</name>
<dbReference type="EMBL" id="JBHULN010000002">
    <property type="protein sequence ID" value="MFD2570006.1"/>
    <property type="molecule type" value="Genomic_DNA"/>
</dbReference>
<feature type="domain" description="Dystroglycan-type cadherin-like" evidence="2">
    <location>
        <begin position="1269"/>
        <end position="1364"/>
    </location>
</feature>
<proteinExistence type="predicted"/>
<feature type="domain" description="Dystroglycan-type cadherin-like" evidence="2">
    <location>
        <begin position="2037"/>
        <end position="2132"/>
    </location>
</feature>
<feature type="domain" description="Dystroglycan-type cadherin-like" evidence="2">
    <location>
        <begin position="1749"/>
        <end position="1844"/>
    </location>
</feature>
<dbReference type="InterPro" id="IPR022409">
    <property type="entry name" value="PKD/Chitinase_dom"/>
</dbReference>
<evidence type="ECO:0000313" key="4">
    <source>
        <dbReference type="Proteomes" id="UP001597469"/>
    </source>
</evidence>
<feature type="domain" description="Dystroglycan-type cadherin-like" evidence="2">
    <location>
        <begin position="3093"/>
        <end position="3188"/>
    </location>
</feature>
<feature type="domain" description="Dystroglycan-type cadherin-like" evidence="2">
    <location>
        <begin position="1653"/>
        <end position="1748"/>
    </location>
</feature>
<protein>
    <submittedName>
        <fullName evidence="3">Ig domain-containing protein</fullName>
    </submittedName>
</protein>
<feature type="domain" description="Dystroglycan-type cadherin-like" evidence="2">
    <location>
        <begin position="2901"/>
        <end position="2996"/>
    </location>
</feature>
<dbReference type="Gene3D" id="2.60.40.10">
    <property type="entry name" value="Immunoglobulins"/>
    <property type="match status" value="26"/>
</dbReference>
<organism evidence="3 4">
    <name type="scientific">Spirosoma soli</name>
    <dbReference type="NCBI Taxonomy" id="1770529"/>
    <lineage>
        <taxon>Bacteria</taxon>
        <taxon>Pseudomonadati</taxon>
        <taxon>Bacteroidota</taxon>
        <taxon>Cytophagia</taxon>
        <taxon>Cytophagales</taxon>
        <taxon>Cytophagaceae</taxon>
        <taxon>Spirosoma</taxon>
    </lineage>
</organism>
<feature type="domain" description="Dystroglycan-type cadherin-like" evidence="2">
    <location>
        <begin position="1845"/>
        <end position="1940"/>
    </location>
</feature>
<dbReference type="NCBIfam" id="TIGR04183">
    <property type="entry name" value="Por_Secre_tail"/>
    <property type="match status" value="1"/>
</dbReference>
<feature type="domain" description="Dystroglycan-type cadherin-like" evidence="2">
    <location>
        <begin position="1365"/>
        <end position="1460"/>
    </location>
</feature>
<dbReference type="InterPro" id="IPR026444">
    <property type="entry name" value="Secre_tail"/>
</dbReference>
<feature type="domain" description="PKD/Chitinase" evidence="1">
    <location>
        <begin position="3697"/>
        <end position="3772"/>
    </location>
</feature>
<dbReference type="Pfam" id="PF05345">
    <property type="entry name" value="He_PIG"/>
    <property type="match status" value="26"/>
</dbReference>
<dbReference type="InterPro" id="IPR013783">
    <property type="entry name" value="Ig-like_fold"/>
</dbReference>
<feature type="domain" description="Dystroglycan-type cadherin-like" evidence="2">
    <location>
        <begin position="2421"/>
        <end position="2516"/>
    </location>
</feature>
<feature type="domain" description="Dystroglycan-type cadherin-like" evidence="2">
    <location>
        <begin position="2805"/>
        <end position="2900"/>
    </location>
</feature>
<feature type="domain" description="PKD/Chitinase" evidence="1">
    <location>
        <begin position="3391"/>
        <end position="3469"/>
    </location>
</feature>
<feature type="domain" description="Dystroglycan-type cadherin-like" evidence="2">
    <location>
        <begin position="3285"/>
        <end position="3380"/>
    </location>
</feature>
<dbReference type="SUPFAM" id="SSF49313">
    <property type="entry name" value="Cadherin-like"/>
    <property type="match status" value="26"/>
</dbReference>
<feature type="domain" description="Dystroglycan-type cadherin-like" evidence="2">
    <location>
        <begin position="2997"/>
        <end position="3092"/>
    </location>
</feature>
<feature type="domain" description="Dystroglycan-type cadherin-like" evidence="2">
    <location>
        <begin position="1461"/>
        <end position="1556"/>
    </location>
</feature>
<feature type="domain" description="Dystroglycan-type cadherin-like" evidence="2">
    <location>
        <begin position="3896"/>
        <end position="3986"/>
    </location>
</feature>
<feature type="domain" description="Dystroglycan-type cadherin-like" evidence="2">
    <location>
        <begin position="3189"/>
        <end position="3284"/>
    </location>
</feature>
<dbReference type="SMART" id="SM00736">
    <property type="entry name" value="CADG"/>
    <property type="match status" value="26"/>
</dbReference>